<proteinExistence type="predicted"/>
<dbReference type="EMBL" id="FMIA01000002">
    <property type="protein sequence ID" value="SCL48357.1"/>
    <property type="molecule type" value="Genomic_DNA"/>
</dbReference>
<organism evidence="2 3">
    <name type="scientific">Micromonospora yangpuensis</name>
    <dbReference type="NCBI Taxonomy" id="683228"/>
    <lineage>
        <taxon>Bacteria</taxon>
        <taxon>Bacillati</taxon>
        <taxon>Actinomycetota</taxon>
        <taxon>Actinomycetes</taxon>
        <taxon>Micromonosporales</taxon>
        <taxon>Micromonosporaceae</taxon>
        <taxon>Micromonospora</taxon>
    </lineage>
</organism>
<dbReference type="STRING" id="683228.GA0070617_0852"/>
<dbReference type="AlphaFoldDB" id="A0A1C6U2W4"/>
<feature type="region of interest" description="Disordered" evidence="1">
    <location>
        <begin position="220"/>
        <end position="258"/>
    </location>
</feature>
<protein>
    <submittedName>
        <fullName evidence="2">Uncharacterized protein</fullName>
    </submittedName>
</protein>
<sequence>MAAPPAPARAGAIRRNGGRRAAAGLGKDTSAGNRGEPREELVLPFGLAMIDEVSAHQRGAAPEVARSRADLASRPAAGGINPQRDAVVASEEFRTLKPAFVSCGEHLPIPQRSDTTSQTSDSPGQRPVRRSCRWWRTSPSASAPESHSRRINTPPGPLSDPWEIRQTRLAAATAGFPAPGWGPVAAVRSGGFVAHARGPDQMVGPASREPAGWSAVRRLPASPAPQDAERCRRGRPGCAAVARPPRRGLPAPGVRSPR</sequence>
<evidence type="ECO:0000256" key="1">
    <source>
        <dbReference type="SAM" id="MobiDB-lite"/>
    </source>
</evidence>
<reference evidence="3" key="1">
    <citation type="submission" date="2016-06" db="EMBL/GenBank/DDBJ databases">
        <authorList>
            <person name="Varghese N."/>
            <person name="Submissions Spin"/>
        </authorList>
    </citation>
    <scope>NUCLEOTIDE SEQUENCE [LARGE SCALE GENOMIC DNA]</scope>
    <source>
        <strain evidence="3">DSM 45577</strain>
    </source>
</reference>
<gene>
    <name evidence="2" type="ORF">GA0070617_0852</name>
</gene>
<keyword evidence="3" id="KW-1185">Reference proteome</keyword>
<evidence type="ECO:0000313" key="2">
    <source>
        <dbReference type="EMBL" id="SCL48357.1"/>
    </source>
</evidence>
<accession>A0A1C6U2W4</accession>
<feature type="compositionally biased region" description="Low complexity" evidence="1">
    <location>
        <begin position="239"/>
        <end position="258"/>
    </location>
</feature>
<feature type="compositionally biased region" description="Low complexity" evidence="1">
    <location>
        <begin position="113"/>
        <end position="122"/>
    </location>
</feature>
<feature type="region of interest" description="Disordered" evidence="1">
    <location>
        <begin position="56"/>
        <end position="83"/>
    </location>
</feature>
<dbReference type="Proteomes" id="UP000198937">
    <property type="component" value="Unassembled WGS sequence"/>
</dbReference>
<name>A0A1C6U2W4_9ACTN</name>
<evidence type="ECO:0000313" key="3">
    <source>
        <dbReference type="Proteomes" id="UP000198937"/>
    </source>
</evidence>
<feature type="region of interest" description="Disordered" evidence="1">
    <location>
        <begin position="1"/>
        <end position="37"/>
    </location>
</feature>
<feature type="compositionally biased region" description="Low complexity" evidence="1">
    <location>
        <begin position="8"/>
        <end position="26"/>
    </location>
</feature>
<feature type="region of interest" description="Disordered" evidence="1">
    <location>
        <begin position="105"/>
        <end position="164"/>
    </location>
</feature>